<dbReference type="RefSeq" id="WP_073090831.1">
    <property type="nucleotide sequence ID" value="NZ_FRBC01000019.1"/>
</dbReference>
<name>A0A1M6VM30_SELRU</name>
<evidence type="ECO:0000256" key="3">
    <source>
        <dbReference type="PROSITE-ProRule" id="PRU00284"/>
    </source>
</evidence>
<dbReference type="PANTHER" id="PTHR43531">
    <property type="entry name" value="PROTEIN ICFG"/>
    <property type="match status" value="1"/>
</dbReference>
<dbReference type="Gene3D" id="1.10.8.500">
    <property type="entry name" value="HAMP domain in histidine kinase"/>
    <property type="match status" value="1"/>
</dbReference>
<proteinExistence type="inferred from homology"/>
<evidence type="ECO:0000256" key="2">
    <source>
        <dbReference type="ARBA" id="ARBA00029447"/>
    </source>
</evidence>
<feature type="domain" description="Methyl-accepting transducer" evidence="5">
    <location>
        <begin position="275"/>
        <end position="504"/>
    </location>
</feature>
<feature type="transmembrane region" description="Helical" evidence="4">
    <location>
        <begin position="18"/>
        <end position="42"/>
    </location>
</feature>
<dbReference type="SUPFAM" id="SSF58104">
    <property type="entry name" value="Methyl-accepting chemotaxis protein (MCP) signaling domain"/>
    <property type="match status" value="1"/>
</dbReference>
<dbReference type="GO" id="GO:0006935">
    <property type="term" value="P:chemotaxis"/>
    <property type="evidence" value="ECO:0007669"/>
    <property type="project" value="UniProtKB-KW"/>
</dbReference>
<sequence>MNEQETIAGLIKKLLKQIFVMVVGVVAIVGVSLFLFTSYVALVNDAGVVRGGSQRVVKQVLAGADASKTTAMVEGLLTDMKGRMHLGSFPSRRDEVEAYWQSEVKPAIADYQKTKNPAHLLEVSETYFGKTNAMVDAAQTMVDVMAVILYLLLAAFIGAVFIVLKRVTGTFEERVVQPLSALEGSVNQLAKGHMSQKLAYPRKDEIGALYDLLNEMRQEILGYVQDIEKNLDTMASGDLVSTTDMKYIGDYAPIQQNINHIRQTLCQEMQSMGEMASMVAVSAGEVSKVSQSLAEGAMSQNETVQDLQTKIGEAIEENAKVDTLVDNALAARMQTKDGIAATQEQMDNVVTAMQEISDASNEIRSILGTLDEITGQTALLSLNASIEAARAGEAGRGFAVVAENVRKLAEQSADSTQNIQQLISRALAAIDRGTKVVNTAAEALSSTGKNTEVVDEAFRKLKEQSAAQQVKMEAVNSLSSDILGVVTDNSAVSEECAASSTELSNFSDSLKESVNKFRTS</sequence>
<keyword evidence="1" id="KW-0145">Chemotaxis</keyword>
<keyword evidence="3" id="KW-0807">Transducer</keyword>
<feature type="transmembrane region" description="Helical" evidence="4">
    <location>
        <begin position="144"/>
        <end position="164"/>
    </location>
</feature>
<gene>
    <name evidence="7" type="ORF">SAMN05216582_11939</name>
</gene>
<reference evidence="7 8" key="1">
    <citation type="submission" date="2016-11" db="EMBL/GenBank/DDBJ databases">
        <authorList>
            <person name="Jaros S."/>
            <person name="Januszkiewicz K."/>
            <person name="Wedrychowicz H."/>
        </authorList>
    </citation>
    <scope>NUCLEOTIDE SEQUENCE [LARGE SCALE GENOMIC DNA]</scope>
    <source>
        <strain evidence="7 8">HD4</strain>
    </source>
</reference>
<organism evidence="7 8">
    <name type="scientific">Selenomonas ruminantium</name>
    <dbReference type="NCBI Taxonomy" id="971"/>
    <lineage>
        <taxon>Bacteria</taxon>
        <taxon>Bacillati</taxon>
        <taxon>Bacillota</taxon>
        <taxon>Negativicutes</taxon>
        <taxon>Selenomonadales</taxon>
        <taxon>Selenomonadaceae</taxon>
        <taxon>Selenomonas</taxon>
    </lineage>
</organism>
<dbReference type="SMART" id="SM00283">
    <property type="entry name" value="MA"/>
    <property type="match status" value="1"/>
</dbReference>
<dbReference type="InterPro" id="IPR004090">
    <property type="entry name" value="Chemotax_Me-accpt_rcpt"/>
</dbReference>
<dbReference type="InterPro" id="IPR004089">
    <property type="entry name" value="MCPsignal_dom"/>
</dbReference>
<evidence type="ECO:0000256" key="1">
    <source>
        <dbReference type="ARBA" id="ARBA00022500"/>
    </source>
</evidence>
<evidence type="ECO:0000259" key="6">
    <source>
        <dbReference type="PROSITE" id="PS50885"/>
    </source>
</evidence>
<dbReference type="GO" id="GO:0016020">
    <property type="term" value="C:membrane"/>
    <property type="evidence" value="ECO:0007669"/>
    <property type="project" value="InterPro"/>
</dbReference>
<dbReference type="PROSITE" id="PS50111">
    <property type="entry name" value="CHEMOTAXIS_TRANSDUC_2"/>
    <property type="match status" value="1"/>
</dbReference>
<evidence type="ECO:0000256" key="4">
    <source>
        <dbReference type="SAM" id="Phobius"/>
    </source>
</evidence>
<dbReference type="CDD" id="cd06225">
    <property type="entry name" value="HAMP"/>
    <property type="match status" value="1"/>
</dbReference>
<dbReference type="GO" id="GO:0007165">
    <property type="term" value="P:signal transduction"/>
    <property type="evidence" value="ECO:0007669"/>
    <property type="project" value="UniProtKB-KW"/>
</dbReference>
<dbReference type="InterPro" id="IPR051310">
    <property type="entry name" value="MCP_chemotaxis"/>
</dbReference>
<dbReference type="Pfam" id="PF00672">
    <property type="entry name" value="HAMP"/>
    <property type="match status" value="1"/>
</dbReference>
<protein>
    <submittedName>
        <fullName evidence="7">Methyl-accepting chemotaxis protein</fullName>
    </submittedName>
</protein>
<dbReference type="PRINTS" id="PR00260">
    <property type="entry name" value="CHEMTRNSDUCR"/>
</dbReference>
<dbReference type="Gene3D" id="1.10.287.950">
    <property type="entry name" value="Methyl-accepting chemotaxis protein"/>
    <property type="match status" value="1"/>
</dbReference>
<evidence type="ECO:0000313" key="7">
    <source>
        <dbReference type="EMBL" id="SHK82411.1"/>
    </source>
</evidence>
<dbReference type="PANTHER" id="PTHR43531:SF11">
    <property type="entry name" value="METHYL-ACCEPTING CHEMOTAXIS PROTEIN 3"/>
    <property type="match status" value="1"/>
</dbReference>
<dbReference type="Proteomes" id="UP000184263">
    <property type="component" value="Unassembled WGS sequence"/>
</dbReference>
<dbReference type="EMBL" id="FRBC01000019">
    <property type="protein sequence ID" value="SHK82411.1"/>
    <property type="molecule type" value="Genomic_DNA"/>
</dbReference>
<dbReference type="SMART" id="SM00304">
    <property type="entry name" value="HAMP"/>
    <property type="match status" value="1"/>
</dbReference>
<dbReference type="OrthoDB" id="9814363at2"/>
<evidence type="ECO:0000313" key="8">
    <source>
        <dbReference type="Proteomes" id="UP000184263"/>
    </source>
</evidence>
<dbReference type="GO" id="GO:0004888">
    <property type="term" value="F:transmembrane signaling receptor activity"/>
    <property type="evidence" value="ECO:0007669"/>
    <property type="project" value="InterPro"/>
</dbReference>
<dbReference type="PROSITE" id="PS50885">
    <property type="entry name" value="HAMP"/>
    <property type="match status" value="1"/>
</dbReference>
<dbReference type="Pfam" id="PF00015">
    <property type="entry name" value="MCPsignal"/>
    <property type="match status" value="1"/>
</dbReference>
<keyword evidence="4" id="KW-0472">Membrane</keyword>
<dbReference type="InterPro" id="IPR003660">
    <property type="entry name" value="HAMP_dom"/>
</dbReference>
<keyword evidence="4" id="KW-0812">Transmembrane</keyword>
<accession>A0A1M6VM30</accession>
<comment type="similarity">
    <text evidence="2">Belongs to the methyl-accepting chemotaxis (MCP) protein family.</text>
</comment>
<feature type="domain" description="HAMP" evidence="6">
    <location>
        <begin position="173"/>
        <end position="225"/>
    </location>
</feature>
<dbReference type="AlphaFoldDB" id="A0A1M6VM30"/>
<evidence type="ECO:0000259" key="5">
    <source>
        <dbReference type="PROSITE" id="PS50111"/>
    </source>
</evidence>
<keyword evidence="4" id="KW-1133">Transmembrane helix</keyword>